<feature type="chain" id="PRO_5025553635" description="DUF1080 domain-containing protein" evidence="1">
    <location>
        <begin position="23"/>
        <end position="238"/>
    </location>
</feature>
<accession>A0A6C2UJL0</accession>
<dbReference type="EMBL" id="CAAHFH010000001">
    <property type="protein sequence ID" value="VGO20288.1"/>
    <property type="molecule type" value="Genomic_DNA"/>
</dbReference>
<evidence type="ECO:0000256" key="1">
    <source>
        <dbReference type="SAM" id="SignalP"/>
    </source>
</evidence>
<protein>
    <recommendedName>
        <fullName evidence="4">DUF1080 domain-containing protein</fullName>
    </recommendedName>
</protein>
<dbReference type="Proteomes" id="UP000346198">
    <property type="component" value="Unassembled WGS sequence"/>
</dbReference>
<evidence type="ECO:0000313" key="2">
    <source>
        <dbReference type="EMBL" id="VGO20288.1"/>
    </source>
</evidence>
<dbReference type="AlphaFoldDB" id="A0A6C2UJL0"/>
<organism evidence="2 3">
    <name type="scientific">Pontiella sulfatireligans</name>
    <dbReference type="NCBI Taxonomy" id="2750658"/>
    <lineage>
        <taxon>Bacteria</taxon>
        <taxon>Pseudomonadati</taxon>
        <taxon>Kiritimatiellota</taxon>
        <taxon>Kiritimatiellia</taxon>
        <taxon>Kiritimatiellales</taxon>
        <taxon>Pontiellaceae</taxon>
        <taxon>Pontiella</taxon>
    </lineage>
</organism>
<gene>
    <name evidence="2" type="ORF">SCARR_02349</name>
</gene>
<sequence>MNLIKPAVVLSALLLSGSAVFSAVVYELDFSTAKGDVKGWFNEQGWKNQGKILKMNPRFENGTQVLEAMGSDSGALIYEFEPSVFLKNAHHVVIEWGVDQYPKGADWSGPKDKTWNIREAIDVVITFGIEKISRGNLVVPNLPYFIGLFHADGEKVGEAYFGDYWQQSGRCCCISADGTKELVTTHFALSDKFKEAFGRMAPPVTGLAIKVDCKKNRQGRRTAFHGLDPQITFHDQLP</sequence>
<keyword evidence="3" id="KW-1185">Reference proteome</keyword>
<dbReference type="RefSeq" id="WP_136061720.1">
    <property type="nucleotide sequence ID" value="NZ_CAAHFH010000001.1"/>
</dbReference>
<evidence type="ECO:0008006" key="4">
    <source>
        <dbReference type="Google" id="ProtNLM"/>
    </source>
</evidence>
<proteinExistence type="predicted"/>
<feature type="signal peptide" evidence="1">
    <location>
        <begin position="1"/>
        <end position="22"/>
    </location>
</feature>
<reference evidence="2 3" key="1">
    <citation type="submission" date="2019-04" db="EMBL/GenBank/DDBJ databases">
        <authorList>
            <person name="Van Vliet M D."/>
        </authorList>
    </citation>
    <scope>NUCLEOTIDE SEQUENCE [LARGE SCALE GENOMIC DNA]</scope>
    <source>
        <strain evidence="2 3">F21</strain>
    </source>
</reference>
<keyword evidence="1" id="KW-0732">Signal</keyword>
<evidence type="ECO:0000313" key="3">
    <source>
        <dbReference type="Proteomes" id="UP000346198"/>
    </source>
</evidence>
<name>A0A6C2UJL0_9BACT</name>